<evidence type="ECO:0000313" key="2">
    <source>
        <dbReference type="EMBL" id="TXG71535.1"/>
    </source>
</evidence>
<gene>
    <name evidence="2" type="ORF">EZV62_000114</name>
</gene>
<dbReference type="PANTHER" id="PTHR31286">
    <property type="entry name" value="GLYCINE-RICH CELL WALL STRUCTURAL PROTEIN 1.8-LIKE"/>
    <property type="match status" value="1"/>
</dbReference>
<evidence type="ECO:0000259" key="1">
    <source>
        <dbReference type="Pfam" id="PF14111"/>
    </source>
</evidence>
<evidence type="ECO:0000313" key="3">
    <source>
        <dbReference type="Proteomes" id="UP000323000"/>
    </source>
</evidence>
<accession>A0A5C7IQL1</accession>
<dbReference type="InterPro" id="IPR025558">
    <property type="entry name" value="DUF4283"/>
</dbReference>
<sequence length="178" mass="19995">MDSTEISRLCASMTLLEKEGPVRILGNNLKMAALHKLSVSLVGKILSKKVAFMRVIDRIWHVKESVVIKSLSGNVFSFMFKDMEDRSKVLSGAPWSFDNDLLVLEEPDGKGSIEEIEFSWCDFWVQIFQVPLLCNTREIGCFLGEMIGKVVEVDGDLAGDSVGKFLRVRVRIDITKPL</sequence>
<comment type="caution">
    <text evidence="2">The sequence shown here is derived from an EMBL/GenBank/DDBJ whole genome shotgun (WGS) entry which is preliminary data.</text>
</comment>
<feature type="domain" description="DUF4283" evidence="1">
    <location>
        <begin position="36"/>
        <end position="105"/>
    </location>
</feature>
<dbReference type="AlphaFoldDB" id="A0A5C7IQL1"/>
<proteinExistence type="predicted"/>
<dbReference type="PANTHER" id="PTHR31286:SF167">
    <property type="entry name" value="OS09G0268800 PROTEIN"/>
    <property type="match status" value="1"/>
</dbReference>
<keyword evidence="3" id="KW-1185">Reference proteome</keyword>
<dbReference type="InterPro" id="IPR040256">
    <property type="entry name" value="At4g02000-like"/>
</dbReference>
<dbReference type="OrthoDB" id="1750606at2759"/>
<protein>
    <recommendedName>
        <fullName evidence="1">DUF4283 domain-containing protein</fullName>
    </recommendedName>
</protein>
<dbReference type="Proteomes" id="UP000323000">
    <property type="component" value="Chromosome 1"/>
</dbReference>
<dbReference type="EMBL" id="VAHF01000001">
    <property type="protein sequence ID" value="TXG71535.1"/>
    <property type="molecule type" value="Genomic_DNA"/>
</dbReference>
<organism evidence="2 3">
    <name type="scientific">Acer yangbiense</name>
    <dbReference type="NCBI Taxonomy" id="1000413"/>
    <lineage>
        <taxon>Eukaryota</taxon>
        <taxon>Viridiplantae</taxon>
        <taxon>Streptophyta</taxon>
        <taxon>Embryophyta</taxon>
        <taxon>Tracheophyta</taxon>
        <taxon>Spermatophyta</taxon>
        <taxon>Magnoliopsida</taxon>
        <taxon>eudicotyledons</taxon>
        <taxon>Gunneridae</taxon>
        <taxon>Pentapetalae</taxon>
        <taxon>rosids</taxon>
        <taxon>malvids</taxon>
        <taxon>Sapindales</taxon>
        <taxon>Sapindaceae</taxon>
        <taxon>Hippocastanoideae</taxon>
        <taxon>Acereae</taxon>
        <taxon>Acer</taxon>
    </lineage>
</organism>
<name>A0A5C7IQL1_9ROSI</name>
<reference evidence="3" key="1">
    <citation type="journal article" date="2019" name="Gigascience">
        <title>De novo genome assembly of the endangered Acer yangbiense, a plant species with extremely small populations endemic to Yunnan Province, China.</title>
        <authorList>
            <person name="Yang J."/>
            <person name="Wariss H.M."/>
            <person name="Tao L."/>
            <person name="Zhang R."/>
            <person name="Yun Q."/>
            <person name="Hollingsworth P."/>
            <person name="Dao Z."/>
            <person name="Luo G."/>
            <person name="Guo H."/>
            <person name="Ma Y."/>
            <person name="Sun W."/>
        </authorList>
    </citation>
    <scope>NUCLEOTIDE SEQUENCE [LARGE SCALE GENOMIC DNA]</scope>
    <source>
        <strain evidence="3">cv. Malutang</strain>
    </source>
</reference>
<dbReference type="Pfam" id="PF14111">
    <property type="entry name" value="DUF4283"/>
    <property type="match status" value="1"/>
</dbReference>